<evidence type="ECO:0000256" key="1">
    <source>
        <dbReference type="ARBA" id="ARBA00022491"/>
    </source>
</evidence>
<accession>A0A511N9D9</accession>
<dbReference type="PRINTS" id="PR00400">
    <property type="entry name" value="TETREPRESSOR"/>
</dbReference>
<dbReference type="SUPFAM" id="SSF48498">
    <property type="entry name" value="Tetracyclin repressor-like, C-terminal domain"/>
    <property type="match status" value="1"/>
</dbReference>
<evidence type="ECO:0000313" key="8">
    <source>
        <dbReference type="Proteomes" id="UP000321306"/>
    </source>
</evidence>
<dbReference type="PROSITE" id="PS50977">
    <property type="entry name" value="HTH_TETR_2"/>
    <property type="match status" value="1"/>
</dbReference>
<dbReference type="GO" id="GO:0045892">
    <property type="term" value="P:negative regulation of DNA-templated transcription"/>
    <property type="evidence" value="ECO:0007669"/>
    <property type="project" value="InterPro"/>
</dbReference>
<keyword evidence="2" id="KW-0805">Transcription regulation</keyword>
<gene>
    <name evidence="7" type="ORF">DC3_47710</name>
</gene>
<keyword evidence="8" id="KW-1185">Reference proteome</keyword>
<dbReference type="GO" id="GO:0003700">
    <property type="term" value="F:DNA-binding transcription factor activity"/>
    <property type="evidence" value="ECO:0007669"/>
    <property type="project" value="TreeGrafter"/>
</dbReference>
<proteinExistence type="predicted"/>
<dbReference type="Pfam" id="PF00440">
    <property type="entry name" value="TetR_N"/>
    <property type="match status" value="1"/>
</dbReference>
<organism evidence="7 8">
    <name type="scientific">Deinococcus cellulosilyticus (strain DSM 18568 / NBRC 106333 / KACC 11606 / 5516J-15)</name>
    <dbReference type="NCBI Taxonomy" id="1223518"/>
    <lineage>
        <taxon>Bacteria</taxon>
        <taxon>Thermotogati</taxon>
        <taxon>Deinococcota</taxon>
        <taxon>Deinococci</taxon>
        <taxon>Deinococcales</taxon>
        <taxon>Deinococcaceae</taxon>
        <taxon>Deinococcus</taxon>
    </lineage>
</organism>
<dbReference type="Proteomes" id="UP000321306">
    <property type="component" value="Unassembled WGS sequence"/>
</dbReference>
<dbReference type="AlphaFoldDB" id="A0A511N9D9"/>
<dbReference type="SUPFAM" id="SSF46689">
    <property type="entry name" value="Homeodomain-like"/>
    <property type="match status" value="1"/>
</dbReference>
<dbReference type="EMBL" id="BJXB01000028">
    <property type="protein sequence ID" value="GEM49136.1"/>
    <property type="molecule type" value="Genomic_DNA"/>
</dbReference>
<feature type="domain" description="HTH tetR-type" evidence="6">
    <location>
        <begin position="14"/>
        <end position="74"/>
    </location>
</feature>
<evidence type="ECO:0000256" key="3">
    <source>
        <dbReference type="ARBA" id="ARBA00023125"/>
    </source>
</evidence>
<protein>
    <submittedName>
        <fullName evidence="7">TetR family transcriptional regulator</fullName>
    </submittedName>
</protein>
<dbReference type="InterPro" id="IPR001647">
    <property type="entry name" value="HTH_TetR"/>
</dbReference>
<sequence length="225" mass="25446">MTPPSSSSAERREPLNRQRVLLAALKMADEEGLEVLSMRRLGQALGVEAMSLYKHVSNKDDLLDGITDLVVGEIEIPAKAATWKEAMRARAISAHQVLLRHRWATVMMGSRLRLGPSMLRYVDLTLGWLLEAGFSEDLAVDAWHTMDSFIYGYTLQELNLPFDQAQSDEVATGFLQNLPAEQFPHFHRVVRNIIGQGYRDNFDFGLELLLEGLEARRKNHPLSPY</sequence>
<dbReference type="InterPro" id="IPR050109">
    <property type="entry name" value="HTH-type_TetR-like_transc_reg"/>
</dbReference>
<keyword evidence="4" id="KW-0804">Transcription</keyword>
<dbReference type="PRINTS" id="PR00455">
    <property type="entry name" value="HTHTETR"/>
</dbReference>
<dbReference type="InterPro" id="IPR004111">
    <property type="entry name" value="Repressor_TetR_C"/>
</dbReference>
<comment type="caution">
    <text evidence="7">The sequence shown here is derived from an EMBL/GenBank/DDBJ whole genome shotgun (WGS) entry which is preliminary data.</text>
</comment>
<dbReference type="InterPro" id="IPR036271">
    <property type="entry name" value="Tet_transcr_reg_TetR-rel_C_sf"/>
</dbReference>
<dbReference type="Pfam" id="PF02909">
    <property type="entry name" value="TetR_C_1"/>
    <property type="match status" value="1"/>
</dbReference>
<dbReference type="GO" id="GO:0000976">
    <property type="term" value="F:transcription cis-regulatory region binding"/>
    <property type="evidence" value="ECO:0007669"/>
    <property type="project" value="TreeGrafter"/>
</dbReference>
<keyword evidence="3 5" id="KW-0238">DNA-binding</keyword>
<dbReference type="Gene3D" id="1.10.10.60">
    <property type="entry name" value="Homeodomain-like"/>
    <property type="match status" value="1"/>
</dbReference>
<reference evidence="7 8" key="1">
    <citation type="submission" date="2019-07" db="EMBL/GenBank/DDBJ databases">
        <title>Whole genome shotgun sequence of Deinococcus cellulosilyticus NBRC 106333.</title>
        <authorList>
            <person name="Hosoyama A."/>
            <person name="Uohara A."/>
            <person name="Ohji S."/>
            <person name="Ichikawa N."/>
        </authorList>
    </citation>
    <scope>NUCLEOTIDE SEQUENCE [LARGE SCALE GENOMIC DNA]</scope>
    <source>
        <strain evidence="7 8">NBRC 106333</strain>
    </source>
</reference>
<feature type="DNA-binding region" description="H-T-H motif" evidence="5">
    <location>
        <begin position="37"/>
        <end position="56"/>
    </location>
</feature>
<name>A0A511N9D9_DEIC1</name>
<dbReference type="OrthoDB" id="166040at2"/>
<dbReference type="Gene3D" id="1.10.357.10">
    <property type="entry name" value="Tetracycline Repressor, domain 2"/>
    <property type="match status" value="1"/>
</dbReference>
<keyword evidence="1" id="KW-0678">Repressor</keyword>
<dbReference type="PANTHER" id="PTHR30055">
    <property type="entry name" value="HTH-TYPE TRANSCRIPTIONAL REGULATOR RUTR"/>
    <property type="match status" value="1"/>
</dbReference>
<dbReference type="GO" id="GO:0046677">
    <property type="term" value="P:response to antibiotic"/>
    <property type="evidence" value="ECO:0007669"/>
    <property type="project" value="InterPro"/>
</dbReference>
<dbReference type="PANTHER" id="PTHR30055:SF151">
    <property type="entry name" value="TRANSCRIPTIONAL REGULATORY PROTEIN"/>
    <property type="match status" value="1"/>
</dbReference>
<evidence type="ECO:0000259" key="6">
    <source>
        <dbReference type="PROSITE" id="PS50977"/>
    </source>
</evidence>
<evidence type="ECO:0000256" key="2">
    <source>
        <dbReference type="ARBA" id="ARBA00023015"/>
    </source>
</evidence>
<dbReference type="InterPro" id="IPR003012">
    <property type="entry name" value="Tet_transcr_reg_TetR"/>
</dbReference>
<evidence type="ECO:0000313" key="7">
    <source>
        <dbReference type="EMBL" id="GEM49136.1"/>
    </source>
</evidence>
<dbReference type="InterPro" id="IPR009057">
    <property type="entry name" value="Homeodomain-like_sf"/>
</dbReference>
<dbReference type="RefSeq" id="WP_146889112.1">
    <property type="nucleotide sequence ID" value="NZ_BJXB01000028.1"/>
</dbReference>
<evidence type="ECO:0000256" key="4">
    <source>
        <dbReference type="ARBA" id="ARBA00023163"/>
    </source>
</evidence>
<evidence type="ECO:0000256" key="5">
    <source>
        <dbReference type="PROSITE-ProRule" id="PRU00335"/>
    </source>
</evidence>